<dbReference type="Gene3D" id="6.10.340.10">
    <property type="match status" value="1"/>
</dbReference>
<dbReference type="Gene3D" id="1.10.3210.10">
    <property type="entry name" value="Hypothetical protein af1432"/>
    <property type="match status" value="2"/>
</dbReference>
<dbReference type="CDD" id="cd00077">
    <property type="entry name" value="HDc"/>
    <property type="match status" value="1"/>
</dbReference>
<feature type="transmembrane region" description="Helical" evidence="1">
    <location>
        <begin position="361"/>
        <end position="383"/>
    </location>
</feature>
<proteinExistence type="predicted"/>
<dbReference type="InterPro" id="IPR037522">
    <property type="entry name" value="HD_GYP_dom"/>
</dbReference>
<evidence type="ECO:0000256" key="1">
    <source>
        <dbReference type="SAM" id="Phobius"/>
    </source>
</evidence>
<feature type="transmembrane region" description="Helical" evidence="1">
    <location>
        <begin position="21"/>
        <end position="42"/>
    </location>
</feature>
<dbReference type="EMBL" id="JAYDYW010000006">
    <property type="protein sequence ID" value="MEE1673860.1"/>
    <property type="molecule type" value="Genomic_DNA"/>
</dbReference>
<dbReference type="SUPFAM" id="SSF55781">
    <property type="entry name" value="GAF domain-like"/>
    <property type="match status" value="1"/>
</dbReference>
<dbReference type="SMART" id="SM00065">
    <property type="entry name" value="GAF"/>
    <property type="match status" value="1"/>
</dbReference>
<dbReference type="PROSITE" id="PS51832">
    <property type="entry name" value="HD_GYP"/>
    <property type="match status" value="1"/>
</dbReference>
<keyword evidence="1" id="KW-0812">Transmembrane</keyword>
<evidence type="ECO:0000259" key="2">
    <source>
        <dbReference type="PROSITE" id="PS51832"/>
    </source>
</evidence>
<dbReference type="Gene3D" id="3.30.450.20">
    <property type="entry name" value="PAS domain"/>
    <property type="match status" value="1"/>
</dbReference>
<dbReference type="InterPro" id="IPR029151">
    <property type="entry name" value="Sensor-like_sf"/>
</dbReference>
<dbReference type="InterPro" id="IPR003607">
    <property type="entry name" value="HD/PDEase_dom"/>
</dbReference>
<dbReference type="PANTHER" id="PTHR43155">
    <property type="entry name" value="CYCLIC DI-GMP PHOSPHODIESTERASE PA4108-RELATED"/>
    <property type="match status" value="1"/>
</dbReference>
<dbReference type="SMART" id="SM00471">
    <property type="entry name" value="HDc"/>
    <property type="match status" value="1"/>
</dbReference>
<comment type="caution">
    <text evidence="3">The sequence shown here is derived from an EMBL/GenBank/DDBJ whole genome shotgun (WGS) entry which is preliminary data.</text>
</comment>
<gene>
    <name evidence="3" type="ORF">SNR37_003287</name>
</gene>
<dbReference type="SUPFAM" id="SSF109604">
    <property type="entry name" value="HD-domain/PDEase-like"/>
    <property type="match status" value="2"/>
</dbReference>
<keyword evidence="4" id="KW-1185">Reference proteome</keyword>
<dbReference type="PANTHER" id="PTHR43155:SF2">
    <property type="entry name" value="CYCLIC DI-GMP PHOSPHODIESTERASE PA4108"/>
    <property type="match status" value="1"/>
</dbReference>
<feature type="domain" description="HD-GYP" evidence="2">
    <location>
        <begin position="748"/>
        <end position="957"/>
    </location>
</feature>
<evidence type="ECO:0000313" key="4">
    <source>
        <dbReference type="Proteomes" id="UP001310248"/>
    </source>
</evidence>
<sequence length="973" mass="110107">MAGISERAADSKRRFSFHIHLVSVMILMLITSGLVIGTLNYFHTSDIVAENQARALEQVGRATVSELEGVMFPAQNFVHSLAAMNLDMSQLNNSQRSWLPMLYSSLSQQRGLSAVYMGYANGDFYLVRPLDTLEKRQMVSAPIGSVVLVTKIVNGQSSNLFYDSELMPISDQIERHYQLDPRERPWYQLAVNSPGIVATDPYIFYTTKEVGVTFAHANKERNMVVGADLTLASVSESLNKNKLSESSLLVMFNSEYSVLAHQQASWIADNLQVTEEEVILPRLDKQNLGVLSQFSGHSGEADGGSFIINGEHESWIGQIIELTLEVNADRENVKIDKLFLGLASPENEILMDARAARDQSVIFSIFIVLISIPIAWYVSRLVAKPLRELMNQNEAIMAFDFDATKQVNSVVLEVHQLSRITEQLKKTIKQFSDVSTMLGEEDNFGRLLEKSVQEMQTILDMEQGAIWLKNDQLFELQTQAPEGFGLPQTFTYADTLNQPLVKHLLDTTTSSATKFASLEYQGQPLNLVVSPLINRENKLVGMIATFSHHHANVSPRVLSFIDALSSVVTIAIENRHLIESQKHLLEAFIKLTAGAIDAKSPYTGGHCQRVPELTKMLANAAVEQQDGIFADFSMNEAQWEELYIASWLHDCGKVTTPEYVVDKATKLETIYDRIHEVRMRFEVLKRDAQLSYWQQVARGVPDEQQQDLQEQLNQQLASLDEEFAFVAKSNIGGEFMGAEDIERIKQIGQRTWQRTIDDSLGLSHMELDRRASKSVSLPATEKLLDDKPEHIIHRREDEIIDADNPWGFKLKVPEHKYNRGELYNLSIARGTLSEEERYKINDHIVQTIIMLEKLPFPHHLRRVPEIAGGHHEKMDGTGYPKQLTKEQMPTTARMMAVADIFEALTAVDRPYKKGKSLSQSLRIMRFMCDDKHIDADIFRLFLHSGIYLDYAKAFLKPEQIDEVNINDYLPDQA</sequence>
<reference evidence="3 4" key="2">
    <citation type="submission" date="2023-12" db="EMBL/GenBank/DDBJ databases">
        <authorList>
            <consortium name="Cladostephus spongiosus"/>
            <person name="Lorente B."/>
            <person name="Cabral C."/>
            <person name="Frias J."/>
            <person name="Faria J."/>
            <person name="Toubarro D."/>
        </authorList>
    </citation>
    <scope>NUCLEOTIDE SEQUENCE [LARGE SCALE GENOMIC DNA]</scope>
    <source>
        <strain evidence="3 4">ZMCS4</strain>
    </source>
</reference>
<protein>
    <submittedName>
        <fullName evidence="3">HD domain-containing phosphohydrolase</fullName>
    </submittedName>
</protein>
<dbReference type="Gene3D" id="3.30.450.40">
    <property type="match status" value="1"/>
</dbReference>
<dbReference type="InterPro" id="IPR029016">
    <property type="entry name" value="GAF-like_dom_sf"/>
</dbReference>
<accession>A0ABU7G3I0</accession>
<dbReference type="SUPFAM" id="SSF103190">
    <property type="entry name" value="Sensory domain-like"/>
    <property type="match status" value="1"/>
</dbReference>
<dbReference type="Proteomes" id="UP001310248">
    <property type="component" value="Unassembled WGS sequence"/>
</dbReference>
<keyword evidence="1" id="KW-0472">Membrane</keyword>
<name>A0ABU7G3I0_9ALTE</name>
<dbReference type="InterPro" id="IPR003018">
    <property type="entry name" value="GAF"/>
</dbReference>
<dbReference type="Pfam" id="PF13487">
    <property type="entry name" value="HD_5"/>
    <property type="match status" value="1"/>
</dbReference>
<organism evidence="3 4">
    <name type="scientific">Agarivorans aestuarii</name>
    <dbReference type="NCBI Taxonomy" id="1563703"/>
    <lineage>
        <taxon>Bacteria</taxon>
        <taxon>Pseudomonadati</taxon>
        <taxon>Pseudomonadota</taxon>
        <taxon>Gammaproteobacteria</taxon>
        <taxon>Alteromonadales</taxon>
        <taxon>Alteromonadaceae</taxon>
        <taxon>Agarivorans</taxon>
    </lineage>
</organism>
<evidence type="ECO:0000313" key="3">
    <source>
        <dbReference type="EMBL" id="MEE1673860.1"/>
    </source>
</evidence>
<dbReference type="RefSeq" id="WP_329775095.1">
    <property type="nucleotide sequence ID" value="NZ_JAYDYW010000006.1"/>
</dbReference>
<reference evidence="4" key="1">
    <citation type="submission" date="2023-07" db="EMBL/GenBank/DDBJ databases">
        <title>Draft genome sequence of Agarivorans aestuarii strain ZMCS4, a CAZymes producing bacteria isolated from the marine brown algae Clodostephus spongiosus.</title>
        <authorList>
            <person name="Lorente B."/>
            <person name="Cabral C."/>
            <person name="Frias J."/>
            <person name="Faria J."/>
            <person name="Toubarro D."/>
        </authorList>
    </citation>
    <scope>NUCLEOTIDE SEQUENCE [LARGE SCALE GENOMIC DNA]</scope>
    <source>
        <strain evidence="4">ZMCS4</strain>
    </source>
</reference>
<keyword evidence="1" id="KW-1133">Transmembrane helix</keyword>